<dbReference type="GO" id="GO:0016239">
    <property type="term" value="P:positive regulation of macroautophagy"/>
    <property type="evidence" value="ECO:0007669"/>
    <property type="project" value="TreeGrafter"/>
</dbReference>
<feature type="region of interest" description="Disordered" evidence="3">
    <location>
        <begin position="15"/>
        <end position="55"/>
    </location>
</feature>
<dbReference type="GO" id="GO:0034198">
    <property type="term" value="P:cellular response to amino acid starvation"/>
    <property type="evidence" value="ECO:0007669"/>
    <property type="project" value="TreeGrafter"/>
</dbReference>
<reference evidence="4 5" key="1">
    <citation type="journal article" date="2018" name="Nat. Ecol. Evol.">
        <title>Shark genomes provide insights into elasmobranch evolution and the origin of vertebrates.</title>
        <authorList>
            <person name="Hara Y"/>
            <person name="Yamaguchi K"/>
            <person name="Onimaru K"/>
            <person name="Kadota M"/>
            <person name="Koyanagi M"/>
            <person name="Keeley SD"/>
            <person name="Tatsumi K"/>
            <person name="Tanaka K"/>
            <person name="Motone F"/>
            <person name="Kageyama Y"/>
            <person name="Nozu R"/>
            <person name="Adachi N"/>
            <person name="Nishimura O"/>
            <person name="Nakagawa R"/>
            <person name="Tanegashima C"/>
            <person name="Kiyatake I"/>
            <person name="Matsumoto R"/>
            <person name="Murakumo K"/>
            <person name="Nishida K"/>
            <person name="Terakita A"/>
            <person name="Kuratani S"/>
            <person name="Sato K"/>
            <person name="Hyodo S Kuraku.S."/>
        </authorList>
    </citation>
    <scope>NUCLEOTIDE SEQUENCE [LARGE SCALE GENOMIC DNA]</scope>
</reference>
<evidence type="ECO:0000313" key="4">
    <source>
        <dbReference type="EMBL" id="GCC21156.1"/>
    </source>
</evidence>
<sequence>PCSFTLKDGTAALGGEAKLERGRMENRQDSLPLDSTVTSLQTNEENEETEGSDAPADYLFGDGEGDEDDFFIVDHENAPGEDSEFILPQEGFPLRHEILDHPTTLDHFQDKTDSPHISGNEADLVSLTPTEGISLVSVSQLPFEHGFSADYFNLVVRDMMCFYAEQGDVQMAISVLIVLGDRIKKEIDEQTQEHWYTSYIDLLQRFQLWNVANEVIKLSTCRSITCLNQASTTLHVNCNNCKRPMNTRGWMCERCRRGASICAVCHHAVKGLFVWCQGCTHGGHLQHLMDWFQFHTHCPTGCGHLCEYT</sequence>
<dbReference type="EMBL" id="BEZZ01002083">
    <property type="protein sequence ID" value="GCC21156.1"/>
    <property type="molecule type" value="Genomic_DNA"/>
</dbReference>
<feature type="non-terminal residue" evidence="4">
    <location>
        <position position="1"/>
    </location>
</feature>
<dbReference type="PANTHER" id="PTHR46200:SF1">
    <property type="entry name" value="GATOR COMPLEX PROTEIN WDR24"/>
    <property type="match status" value="1"/>
</dbReference>
<dbReference type="AlphaFoldDB" id="A0A401RSQ4"/>
<evidence type="ECO:0000256" key="1">
    <source>
        <dbReference type="ARBA" id="ARBA00022574"/>
    </source>
</evidence>
<dbReference type="GO" id="GO:0005829">
    <property type="term" value="C:cytosol"/>
    <property type="evidence" value="ECO:0007669"/>
    <property type="project" value="TreeGrafter"/>
</dbReference>
<dbReference type="GO" id="GO:0061700">
    <property type="term" value="C:GATOR2 complex"/>
    <property type="evidence" value="ECO:0007669"/>
    <property type="project" value="TreeGrafter"/>
</dbReference>
<evidence type="ECO:0000313" key="5">
    <source>
        <dbReference type="Proteomes" id="UP000287033"/>
    </source>
</evidence>
<dbReference type="Proteomes" id="UP000287033">
    <property type="component" value="Unassembled WGS sequence"/>
</dbReference>
<gene>
    <name evidence="4" type="ORF">chiPu_0019623</name>
</gene>
<proteinExistence type="predicted"/>
<keyword evidence="1" id="KW-0853">WD repeat</keyword>
<dbReference type="STRING" id="137246.A0A401RSQ4"/>
<dbReference type="OrthoDB" id="60955at2759"/>
<organism evidence="4 5">
    <name type="scientific">Chiloscyllium punctatum</name>
    <name type="common">Brownbanded bambooshark</name>
    <name type="synonym">Hemiscyllium punctatum</name>
    <dbReference type="NCBI Taxonomy" id="137246"/>
    <lineage>
        <taxon>Eukaryota</taxon>
        <taxon>Metazoa</taxon>
        <taxon>Chordata</taxon>
        <taxon>Craniata</taxon>
        <taxon>Vertebrata</taxon>
        <taxon>Chondrichthyes</taxon>
        <taxon>Elasmobranchii</taxon>
        <taxon>Galeomorphii</taxon>
        <taxon>Galeoidea</taxon>
        <taxon>Orectolobiformes</taxon>
        <taxon>Hemiscylliidae</taxon>
        <taxon>Chiloscyllium</taxon>
    </lineage>
</organism>
<feature type="compositionally biased region" description="Polar residues" evidence="3">
    <location>
        <begin position="33"/>
        <end position="43"/>
    </location>
</feature>
<accession>A0A401RSQ4</accession>
<feature type="compositionally biased region" description="Basic and acidic residues" evidence="3">
    <location>
        <begin position="17"/>
        <end position="28"/>
    </location>
</feature>
<evidence type="ECO:0000256" key="3">
    <source>
        <dbReference type="SAM" id="MobiDB-lite"/>
    </source>
</evidence>
<dbReference type="CDD" id="cd16693">
    <property type="entry name" value="mRING-H2-C3H3C2_WDR24"/>
    <property type="match status" value="1"/>
</dbReference>
<comment type="caution">
    <text evidence="4">The sequence shown here is derived from an EMBL/GenBank/DDBJ whole genome shotgun (WGS) entry which is preliminary data.</text>
</comment>
<keyword evidence="5" id="KW-1185">Reference proteome</keyword>
<dbReference type="GO" id="GO:0005774">
    <property type="term" value="C:vacuolar membrane"/>
    <property type="evidence" value="ECO:0007669"/>
    <property type="project" value="TreeGrafter"/>
</dbReference>
<dbReference type="OMA" id="AYHEMAG"/>
<dbReference type="PANTHER" id="PTHR46200">
    <property type="entry name" value="GATOR COMPLEX PROTEIN WDR24"/>
    <property type="match status" value="1"/>
</dbReference>
<keyword evidence="2" id="KW-0677">Repeat</keyword>
<dbReference type="GO" id="GO:1904263">
    <property type="term" value="P:positive regulation of TORC1 signaling"/>
    <property type="evidence" value="ECO:0007669"/>
    <property type="project" value="TreeGrafter"/>
</dbReference>
<name>A0A401RSQ4_CHIPU</name>
<protein>
    <submittedName>
        <fullName evidence="4">Uncharacterized protein</fullName>
    </submittedName>
</protein>
<evidence type="ECO:0000256" key="2">
    <source>
        <dbReference type="ARBA" id="ARBA00022737"/>
    </source>
</evidence>
<dbReference type="InterPro" id="IPR037590">
    <property type="entry name" value="WDR24"/>
</dbReference>